<reference evidence="2" key="1">
    <citation type="submission" date="2021-01" db="EMBL/GenBank/DDBJ databases">
        <title>Adiantum capillus-veneris genome.</title>
        <authorList>
            <person name="Fang Y."/>
            <person name="Liao Q."/>
        </authorList>
    </citation>
    <scope>NUCLEOTIDE SEQUENCE</scope>
    <source>
        <strain evidence="2">H3</strain>
        <tissue evidence="2">Leaf</tissue>
    </source>
</reference>
<keyword evidence="3" id="KW-1185">Reference proteome</keyword>
<feature type="compositionally biased region" description="Polar residues" evidence="1">
    <location>
        <begin position="57"/>
        <end position="66"/>
    </location>
</feature>
<feature type="compositionally biased region" description="Basic and acidic residues" evidence="1">
    <location>
        <begin position="43"/>
        <end position="53"/>
    </location>
</feature>
<comment type="caution">
    <text evidence="2">The sequence shown here is derived from an EMBL/GenBank/DDBJ whole genome shotgun (WGS) entry which is preliminary data.</text>
</comment>
<dbReference type="EMBL" id="JABFUD020000019">
    <property type="protein sequence ID" value="KAI5065489.1"/>
    <property type="molecule type" value="Genomic_DNA"/>
</dbReference>
<feature type="region of interest" description="Disordered" evidence="1">
    <location>
        <begin position="32"/>
        <end position="83"/>
    </location>
</feature>
<organism evidence="2 3">
    <name type="scientific">Adiantum capillus-veneris</name>
    <name type="common">Maidenhair fern</name>
    <dbReference type="NCBI Taxonomy" id="13818"/>
    <lineage>
        <taxon>Eukaryota</taxon>
        <taxon>Viridiplantae</taxon>
        <taxon>Streptophyta</taxon>
        <taxon>Embryophyta</taxon>
        <taxon>Tracheophyta</taxon>
        <taxon>Polypodiopsida</taxon>
        <taxon>Polypodiidae</taxon>
        <taxon>Polypodiales</taxon>
        <taxon>Pteridineae</taxon>
        <taxon>Pteridaceae</taxon>
        <taxon>Vittarioideae</taxon>
        <taxon>Adiantum</taxon>
    </lineage>
</organism>
<name>A0A9D4UDV3_ADICA</name>
<feature type="non-terminal residue" evidence="2">
    <location>
        <position position="1"/>
    </location>
</feature>
<dbReference type="Proteomes" id="UP000886520">
    <property type="component" value="Chromosome 19"/>
</dbReference>
<evidence type="ECO:0000313" key="3">
    <source>
        <dbReference type="Proteomes" id="UP000886520"/>
    </source>
</evidence>
<dbReference type="AlphaFoldDB" id="A0A9D4UDV3"/>
<proteinExistence type="predicted"/>
<gene>
    <name evidence="2" type="ORF">GOP47_0020184</name>
</gene>
<sequence length="124" mass="13349">LWQSLCDVGSVHDTKGKGKAVMEELLIEESDELDTCENPSTEKGVELDARSEGVDEGSQQMPNESMKTTEEGGDVSNNSKDEKEDDFFVMAPCVPVMPAATDKAEASQQTVASGSGETLKNYNI</sequence>
<evidence type="ECO:0000256" key="1">
    <source>
        <dbReference type="SAM" id="MobiDB-lite"/>
    </source>
</evidence>
<evidence type="ECO:0000313" key="2">
    <source>
        <dbReference type="EMBL" id="KAI5065489.1"/>
    </source>
</evidence>
<feature type="region of interest" description="Disordered" evidence="1">
    <location>
        <begin position="105"/>
        <end position="124"/>
    </location>
</feature>
<feature type="compositionally biased region" description="Polar residues" evidence="1">
    <location>
        <begin position="106"/>
        <end position="124"/>
    </location>
</feature>
<protein>
    <submittedName>
        <fullName evidence="2">Uncharacterized protein</fullName>
    </submittedName>
</protein>
<accession>A0A9D4UDV3</accession>